<feature type="domain" description="Peptidoglycan binding-like" evidence="4">
    <location>
        <begin position="137"/>
        <end position="192"/>
    </location>
</feature>
<sequence length="368" mass="40681">MNRNIKKMATILSLSVLVTMIGQPAFAKTSFTSLKKGMKNSRVLEVEKMLDALHYDYKLVVDKTYNSYTVYNVKAFQKKYKLPQTGIVNKTTYDKLTSVYQARKQVQPTQPAQPSTPSKPSTPAESNDYATLKLGASGERVKELQTMLAGLGYKVTASGQFDESTRFAVMLFQSRNKQTLTGEADTKTYTAIQTQYKNNPVQPKPDTKPSTPTNPTTPVTPSKPEQPQNPGAGAQVPLPAGLTAEEKEMVQLVNQERTSRGLAPYQVDMQLENVARVKAQEMVNKGYFSHTSPTYGSPFQMMDTFGIRYLAAAENIAQNNSVSSAHQMFMNSSGHKANIMSPTYDYVAIAVVNGGPYGKTFVQMFLKK</sequence>
<proteinExistence type="predicted"/>
<accession>C0ZAA7</accession>
<feature type="domain" description="SCP" evidence="3">
    <location>
        <begin position="251"/>
        <end position="365"/>
    </location>
</feature>
<feature type="signal peptide" evidence="2">
    <location>
        <begin position="1"/>
        <end position="27"/>
    </location>
</feature>
<dbReference type="InterPro" id="IPR035940">
    <property type="entry name" value="CAP_sf"/>
</dbReference>
<keyword evidence="2" id="KW-0732">Signal</keyword>
<dbReference type="STRING" id="358681.BBR47_17390"/>
<dbReference type="InterPro" id="IPR036365">
    <property type="entry name" value="PGBD-like_sf"/>
</dbReference>
<dbReference type="SUPFAM" id="SSF47090">
    <property type="entry name" value="PGBD-like"/>
    <property type="match status" value="2"/>
</dbReference>
<dbReference type="SUPFAM" id="SSF55797">
    <property type="entry name" value="PR-1-like"/>
    <property type="match status" value="1"/>
</dbReference>
<evidence type="ECO:0000313" key="5">
    <source>
        <dbReference type="EMBL" id="BAH42716.1"/>
    </source>
</evidence>
<dbReference type="InterPro" id="IPR036366">
    <property type="entry name" value="PGBDSf"/>
</dbReference>
<dbReference type="PANTHER" id="PTHR31157">
    <property type="entry name" value="SCP DOMAIN-CONTAINING PROTEIN"/>
    <property type="match status" value="1"/>
</dbReference>
<dbReference type="Gene3D" id="3.40.33.10">
    <property type="entry name" value="CAP"/>
    <property type="match status" value="1"/>
</dbReference>
<feature type="compositionally biased region" description="Low complexity" evidence="1">
    <location>
        <begin position="107"/>
        <end position="124"/>
    </location>
</feature>
<dbReference type="Pfam" id="PF01471">
    <property type="entry name" value="PG_binding_1"/>
    <property type="match status" value="2"/>
</dbReference>
<dbReference type="AlphaFoldDB" id="C0ZAA7"/>
<dbReference type="eggNOG" id="COG3409">
    <property type="taxonomic scope" value="Bacteria"/>
</dbReference>
<name>C0ZAA7_BREBN</name>
<feature type="domain" description="Peptidoglycan binding-like" evidence="4">
    <location>
        <begin position="40"/>
        <end position="96"/>
    </location>
</feature>
<reference evidence="5 6" key="1">
    <citation type="submission" date="2005-03" db="EMBL/GenBank/DDBJ databases">
        <title>Brevibacillus brevis strain 47, complete genome.</title>
        <authorList>
            <person name="Hosoyama A."/>
            <person name="Yamada R."/>
            <person name="Hongo Y."/>
            <person name="Terui Y."/>
            <person name="Ankai A."/>
            <person name="Masuyama W."/>
            <person name="Sekiguchi M."/>
            <person name="Takeda T."/>
            <person name="Asano K."/>
            <person name="Ohji S."/>
            <person name="Ichikawa N."/>
            <person name="Narita S."/>
            <person name="Aoki N."/>
            <person name="Miura H."/>
            <person name="Matsushita S."/>
            <person name="Sekigawa T."/>
            <person name="Yamagata H."/>
            <person name="Yoshikawa H."/>
            <person name="Udaka S."/>
            <person name="Tanikawa S."/>
            <person name="Fujita N."/>
        </authorList>
    </citation>
    <scope>NUCLEOTIDE SEQUENCE [LARGE SCALE GENOMIC DNA]</scope>
    <source>
        <strain evidence="6">47 / JCM 6285 / NBRC 100599</strain>
    </source>
</reference>
<feature type="chain" id="PRO_5002903485" evidence="2">
    <location>
        <begin position="28"/>
        <end position="368"/>
    </location>
</feature>
<dbReference type="CDD" id="cd05379">
    <property type="entry name" value="CAP_bacterial"/>
    <property type="match status" value="1"/>
</dbReference>
<dbReference type="Proteomes" id="UP000001877">
    <property type="component" value="Chromosome"/>
</dbReference>
<evidence type="ECO:0000256" key="1">
    <source>
        <dbReference type="SAM" id="MobiDB-lite"/>
    </source>
</evidence>
<evidence type="ECO:0000259" key="4">
    <source>
        <dbReference type="Pfam" id="PF01471"/>
    </source>
</evidence>
<feature type="region of interest" description="Disordered" evidence="1">
    <location>
        <begin position="195"/>
        <end position="237"/>
    </location>
</feature>
<dbReference type="Gene3D" id="1.10.101.10">
    <property type="entry name" value="PGBD-like superfamily/PGBD"/>
    <property type="match status" value="2"/>
</dbReference>
<dbReference type="HOGENOM" id="CLU_722936_0_0_9"/>
<organism evidence="5 6">
    <name type="scientific">Brevibacillus brevis (strain 47 / JCM 6285 / NBRC 100599)</name>
    <dbReference type="NCBI Taxonomy" id="358681"/>
    <lineage>
        <taxon>Bacteria</taxon>
        <taxon>Bacillati</taxon>
        <taxon>Bacillota</taxon>
        <taxon>Bacilli</taxon>
        <taxon>Bacillales</taxon>
        <taxon>Paenibacillaceae</taxon>
        <taxon>Brevibacillus</taxon>
    </lineage>
</organism>
<gene>
    <name evidence="5" type="ordered locus">BBR47_17390</name>
</gene>
<evidence type="ECO:0000313" key="6">
    <source>
        <dbReference type="Proteomes" id="UP000001877"/>
    </source>
</evidence>
<dbReference type="PANTHER" id="PTHR31157:SF1">
    <property type="entry name" value="SCP DOMAIN-CONTAINING PROTEIN"/>
    <property type="match status" value="1"/>
</dbReference>
<dbReference type="KEGG" id="bbe:BBR47_17390"/>
<dbReference type="EMBL" id="AP008955">
    <property type="protein sequence ID" value="BAH42716.1"/>
    <property type="molecule type" value="Genomic_DNA"/>
</dbReference>
<feature type="region of interest" description="Disordered" evidence="1">
    <location>
        <begin position="104"/>
        <end position="128"/>
    </location>
</feature>
<dbReference type="Pfam" id="PF00188">
    <property type="entry name" value="CAP"/>
    <property type="match status" value="1"/>
</dbReference>
<dbReference type="InterPro" id="IPR014044">
    <property type="entry name" value="CAP_dom"/>
</dbReference>
<feature type="compositionally biased region" description="Low complexity" evidence="1">
    <location>
        <begin position="208"/>
        <end position="223"/>
    </location>
</feature>
<keyword evidence="6" id="KW-1185">Reference proteome</keyword>
<evidence type="ECO:0000256" key="2">
    <source>
        <dbReference type="SAM" id="SignalP"/>
    </source>
</evidence>
<dbReference type="eggNOG" id="COG2340">
    <property type="taxonomic scope" value="Bacteria"/>
</dbReference>
<protein>
    <submittedName>
        <fullName evidence="5">Uncharacterized protein</fullName>
    </submittedName>
</protein>
<dbReference type="InterPro" id="IPR002477">
    <property type="entry name" value="Peptidoglycan-bd-like"/>
</dbReference>
<evidence type="ECO:0000259" key="3">
    <source>
        <dbReference type="Pfam" id="PF00188"/>
    </source>
</evidence>
<dbReference type="RefSeq" id="WP_012685459.1">
    <property type="nucleotide sequence ID" value="NC_012491.1"/>
</dbReference>